<dbReference type="AlphaFoldDB" id="A0A078IPY6"/>
<evidence type="ECO:0000313" key="1">
    <source>
        <dbReference type="EMBL" id="CAF1763376.1"/>
    </source>
</evidence>
<name>A0A078IPY6_BRANA</name>
<sequence>MRGCNLSVDSNPNCRNIGPDNTMCDAAATPEGCSEVSNQFLRKLIHWPTRRRNNGW</sequence>
<dbReference type="Proteomes" id="UP001295469">
    <property type="component" value="Chromosome C09"/>
</dbReference>
<dbReference type="PaxDb" id="3708-A0A078IPY6"/>
<dbReference type="Proteomes" id="UP000028999">
    <property type="component" value="Unassembled WGS sequence"/>
</dbReference>
<reference evidence="1" key="3">
    <citation type="submission" date="2021-01" db="EMBL/GenBank/DDBJ databases">
        <authorList>
            <consortium name="Genoscope - CEA"/>
            <person name="William W."/>
        </authorList>
    </citation>
    <scope>NUCLEOTIDE SEQUENCE</scope>
</reference>
<evidence type="ECO:0000313" key="2">
    <source>
        <dbReference type="EMBL" id="CDY51962.1"/>
    </source>
</evidence>
<dbReference type="Gramene" id="CDY51962">
    <property type="protein sequence ID" value="CDY51962"/>
    <property type="gene ID" value="GSBRNA2T00004553001"/>
</dbReference>
<dbReference type="EMBL" id="LK033042">
    <property type="protein sequence ID" value="CDY51962.1"/>
    <property type="molecule type" value="Genomic_DNA"/>
</dbReference>
<organism evidence="2 3">
    <name type="scientific">Brassica napus</name>
    <name type="common">Rape</name>
    <dbReference type="NCBI Taxonomy" id="3708"/>
    <lineage>
        <taxon>Eukaryota</taxon>
        <taxon>Viridiplantae</taxon>
        <taxon>Streptophyta</taxon>
        <taxon>Embryophyta</taxon>
        <taxon>Tracheophyta</taxon>
        <taxon>Spermatophyta</taxon>
        <taxon>Magnoliopsida</taxon>
        <taxon>eudicotyledons</taxon>
        <taxon>Gunneridae</taxon>
        <taxon>Pentapetalae</taxon>
        <taxon>rosids</taxon>
        <taxon>malvids</taxon>
        <taxon>Brassicales</taxon>
        <taxon>Brassicaceae</taxon>
        <taxon>Brassiceae</taxon>
        <taxon>Brassica</taxon>
    </lineage>
</organism>
<proteinExistence type="predicted"/>
<dbReference type="EMBL" id="HG994373">
    <property type="protein sequence ID" value="CAF1763376.1"/>
    <property type="molecule type" value="Genomic_DNA"/>
</dbReference>
<evidence type="ECO:0000313" key="3">
    <source>
        <dbReference type="Proteomes" id="UP000028999"/>
    </source>
</evidence>
<reference evidence="2 3" key="1">
    <citation type="journal article" date="2014" name="Science">
        <title>Plant genetics. Early allopolyploid evolution in the post-Neolithic Brassica napus oilseed genome.</title>
        <authorList>
            <person name="Chalhoub B."/>
            <person name="Denoeud F."/>
            <person name="Liu S."/>
            <person name="Parkin I.A."/>
            <person name="Tang H."/>
            <person name="Wang X."/>
            <person name="Chiquet J."/>
            <person name="Belcram H."/>
            <person name="Tong C."/>
            <person name="Samans B."/>
            <person name="Correa M."/>
            <person name="Da Silva C."/>
            <person name="Just J."/>
            <person name="Falentin C."/>
            <person name="Koh C.S."/>
            <person name="Le Clainche I."/>
            <person name="Bernard M."/>
            <person name="Bento P."/>
            <person name="Noel B."/>
            <person name="Labadie K."/>
            <person name="Alberti A."/>
            <person name="Charles M."/>
            <person name="Arnaud D."/>
            <person name="Guo H."/>
            <person name="Daviaud C."/>
            <person name="Alamery S."/>
            <person name="Jabbari K."/>
            <person name="Zhao M."/>
            <person name="Edger P.P."/>
            <person name="Chelaifa H."/>
            <person name="Tack D."/>
            <person name="Lassalle G."/>
            <person name="Mestiri I."/>
            <person name="Schnel N."/>
            <person name="Le Paslier M.C."/>
            <person name="Fan G."/>
            <person name="Renault V."/>
            <person name="Bayer P.E."/>
            <person name="Golicz A.A."/>
            <person name="Manoli S."/>
            <person name="Lee T.H."/>
            <person name="Thi V.H."/>
            <person name="Chalabi S."/>
            <person name="Hu Q."/>
            <person name="Fan C."/>
            <person name="Tollenaere R."/>
            <person name="Lu Y."/>
            <person name="Battail C."/>
            <person name="Shen J."/>
            <person name="Sidebottom C.H."/>
            <person name="Wang X."/>
            <person name="Canaguier A."/>
            <person name="Chauveau A."/>
            <person name="Berard A."/>
            <person name="Deniot G."/>
            <person name="Guan M."/>
            <person name="Liu Z."/>
            <person name="Sun F."/>
            <person name="Lim Y.P."/>
            <person name="Lyons E."/>
            <person name="Town C.D."/>
            <person name="Bancroft I."/>
            <person name="Wang X."/>
            <person name="Meng J."/>
            <person name="Ma J."/>
            <person name="Pires J.C."/>
            <person name="King G.J."/>
            <person name="Brunel D."/>
            <person name="Delourme R."/>
            <person name="Renard M."/>
            <person name="Aury J.M."/>
            <person name="Adams K.L."/>
            <person name="Batley J."/>
            <person name="Snowdon R.J."/>
            <person name="Tost J."/>
            <person name="Edwards D."/>
            <person name="Zhou Y."/>
            <person name="Hua W."/>
            <person name="Sharpe A.G."/>
            <person name="Paterson A.H."/>
            <person name="Guan C."/>
            <person name="Wincker P."/>
        </authorList>
    </citation>
    <scope>NUCLEOTIDE SEQUENCE [LARGE SCALE GENOMIC DNA]</scope>
    <source>
        <strain evidence="3">cv. Darmor-bzh</strain>
    </source>
</reference>
<gene>
    <name evidence="2" type="primary">BnaCnng21460D</name>
    <name evidence="1" type="ORF">DARMORV10_C09P47310.1</name>
    <name evidence="2" type="ORF">GSBRNA2T00004553001</name>
</gene>
<protein>
    <submittedName>
        <fullName evidence="1">(rape) hypothetical protein</fullName>
    </submittedName>
    <submittedName>
        <fullName evidence="2">BnaCnng21460D protein</fullName>
    </submittedName>
</protein>
<keyword evidence="3" id="KW-1185">Reference proteome</keyword>
<accession>A0A078IPY6</accession>
<reference evidence="2" key="2">
    <citation type="submission" date="2014-06" db="EMBL/GenBank/DDBJ databases">
        <authorList>
            <person name="Genoscope - CEA"/>
        </authorList>
    </citation>
    <scope>NUCLEOTIDE SEQUENCE</scope>
</reference>